<dbReference type="GO" id="GO:0000981">
    <property type="term" value="F:DNA-binding transcription factor activity, RNA polymerase II-specific"/>
    <property type="evidence" value="ECO:0007669"/>
    <property type="project" value="InterPro"/>
</dbReference>
<evidence type="ECO:0000256" key="1">
    <source>
        <dbReference type="ARBA" id="ARBA00023242"/>
    </source>
</evidence>
<feature type="compositionally biased region" description="Pro residues" evidence="2">
    <location>
        <begin position="88"/>
        <end position="97"/>
    </location>
</feature>
<sequence>MNRHNQPYPPFPPHQQPFGYQTAPYPYANQVPQQLQQQQQQQPQYFQSLPQGHTGNSRSTAQQQRQQHNGIFGDAPSPVPETPGNGPGAPPPEPNSPPIHYEENLMNVLRPENESQSNANGNANGDANDNDDDDDDDDGDVDPDEPVFQLPPPPEAEYRNEVELEDAIHAWSKEHGYELVRRASKKNAKGQLYKRYFHCSKHGKVSSSKTPQKDRVRINRKSNRIGCPMSLAAVSVNPHDPSGNWQIRHRKTHHNHPAVDAMQLAGHRRRARAGGVEKAVDGLFAIGTKTTDVLKFLQRTNPEGLFQRTDVANMKQKWLKYGTCAHHGDSTEKQPPQIPITPGKTGFPSACSSCRSKKSRCDSVRPVCGTCARTKTACHYDHDPHPRVPQPVQNNAPRNNNNNHQQTSAGADSMQIDSEQPTMIDLGNTPLNQSQNAASASQAQQVFAALAAFQQEHVKPQRLTLEHSSVQSLASSTCGSGESYKASIPRQFVIGNDWRMYRDAFESAAIKENCADVLRGDLKEPTKIASPPDASEIPVEEHNEYVKQLAIFRRRNDMLKLGFRETLSPGLWNRVRLLHTAHEIWTALEDMCMPRGSDQAYVRFNEISGITLASCNNNLDNYIFTLQLKVDEYNALAHSHESRRPAAALNQSNAEAYKRKMGGNGTFPEDVLCFLFLRGLGPQHQNLAGNLTKKHNIGGFGSGDRIGFKELTTAVKRMMERVPICPQLPLSLAMTPDLLSIPDSSMNVLLGP</sequence>
<dbReference type="Proteomes" id="UP000016932">
    <property type="component" value="Unassembled WGS sequence"/>
</dbReference>
<dbReference type="AlphaFoldDB" id="M2YRV0"/>
<feature type="region of interest" description="Disordered" evidence="2">
    <location>
        <begin position="326"/>
        <end position="349"/>
    </location>
</feature>
<feature type="compositionally biased region" description="Polar residues" evidence="2">
    <location>
        <begin position="53"/>
        <end position="69"/>
    </location>
</feature>
<dbReference type="PROSITE" id="PS50048">
    <property type="entry name" value="ZN2_CY6_FUNGAL_2"/>
    <property type="match status" value="1"/>
</dbReference>
<feature type="domain" description="Zn(2)-C6 fungal-type" evidence="3">
    <location>
        <begin position="350"/>
        <end position="380"/>
    </location>
</feature>
<dbReference type="Gene3D" id="4.10.240.10">
    <property type="entry name" value="Zn(2)-C6 fungal-type DNA-binding domain"/>
    <property type="match status" value="1"/>
</dbReference>
<gene>
    <name evidence="4" type="ORF">MYCFIDRAFT_177406</name>
</gene>
<keyword evidence="5" id="KW-1185">Reference proteome</keyword>
<feature type="region of interest" description="Disordered" evidence="2">
    <location>
        <begin position="1"/>
        <end position="155"/>
    </location>
</feature>
<evidence type="ECO:0000256" key="2">
    <source>
        <dbReference type="SAM" id="MobiDB-lite"/>
    </source>
</evidence>
<dbReference type="SMART" id="SM00066">
    <property type="entry name" value="GAL4"/>
    <property type="match status" value="1"/>
</dbReference>
<dbReference type="RefSeq" id="XP_007929393.1">
    <property type="nucleotide sequence ID" value="XM_007931202.1"/>
</dbReference>
<feature type="region of interest" description="Disordered" evidence="2">
    <location>
        <begin position="379"/>
        <end position="413"/>
    </location>
</feature>
<dbReference type="Pfam" id="PF00172">
    <property type="entry name" value="Zn_clus"/>
    <property type="match status" value="1"/>
</dbReference>
<dbReference type="OrthoDB" id="2943660at2759"/>
<dbReference type="EMBL" id="KB446561">
    <property type="protein sequence ID" value="EME80465.1"/>
    <property type="molecule type" value="Genomic_DNA"/>
</dbReference>
<feature type="compositionally biased region" description="Low complexity" evidence="2">
    <location>
        <begin position="390"/>
        <end position="406"/>
    </location>
</feature>
<dbReference type="Pfam" id="PF03101">
    <property type="entry name" value="FAR1"/>
    <property type="match status" value="1"/>
</dbReference>
<feature type="compositionally biased region" description="Acidic residues" evidence="2">
    <location>
        <begin position="128"/>
        <end position="145"/>
    </location>
</feature>
<dbReference type="SUPFAM" id="SSF57701">
    <property type="entry name" value="Zn2/Cys6 DNA-binding domain"/>
    <property type="match status" value="1"/>
</dbReference>
<reference evidence="4 5" key="1">
    <citation type="journal article" date="2012" name="PLoS Pathog.">
        <title>Diverse lifestyles and strategies of plant pathogenesis encoded in the genomes of eighteen Dothideomycetes fungi.</title>
        <authorList>
            <person name="Ohm R.A."/>
            <person name="Feau N."/>
            <person name="Henrissat B."/>
            <person name="Schoch C.L."/>
            <person name="Horwitz B.A."/>
            <person name="Barry K.W."/>
            <person name="Condon B.J."/>
            <person name="Copeland A.C."/>
            <person name="Dhillon B."/>
            <person name="Glaser F."/>
            <person name="Hesse C.N."/>
            <person name="Kosti I."/>
            <person name="LaButti K."/>
            <person name="Lindquist E.A."/>
            <person name="Lucas S."/>
            <person name="Salamov A.A."/>
            <person name="Bradshaw R.E."/>
            <person name="Ciuffetti L."/>
            <person name="Hamelin R.C."/>
            <person name="Kema G.H.J."/>
            <person name="Lawrence C."/>
            <person name="Scott J.A."/>
            <person name="Spatafora J.W."/>
            <person name="Turgeon B.G."/>
            <person name="de Wit P.J.G.M."/>
            <person name="Zhong S."/>
            <person name="Goodwin S.B."/>
            <person name="Grigoriev I.V."/>
        </authorList>
    </citation>
    <scope>NUCLEOTIDE SEQUENCE [LARGE SCALE GENOMIC DNA]</scope>
    <source>
        <strain evidence="4 5">CIRAD86</strain>
    </source>
</reference>
<accession>M2YRV0</accession>
<dbReference type="CDD" id="cd00067">
    <property type="entry name" value="GAL4"/>
    <property type="match status" value="1"/>
</dbReference>
<feature type="compositionally biased region" description="Low complexity" evidence="2">
    <location>
        <begin position="118"/>
        <end position="127"/>
    </location>
</feature>
<name>M2YRV0_PSEFD</name>
<dbReference type="KEGG" id="pfj:MYCFIDRAFT_177406"/>
<dbReference type="GO" id="GO:0008270">
    <property type="term" value="F:zinc ion binding"/>
    <property type="evidence" value="ECO:0007669"/>
    <property type="project" value="InterPro"/>
</dbReference>
<dbReference type="VEuPathDB" id="FungiDB:MYCFIDRAFT_177406"/>
<evidence type="ECO:0000313" key="5">
    <source>
        <dbReference type="Proteomes" id="UP000016932"/>
    </source>
</evidence>
<keyword evidence="1" id="KW-0539">Nucleus</keyword>
<dbReference type="STRING" id="383855.M2YRV0"/>
<dbReference type="GeneID" id="19333737"/>
<feature type="compositionally biased region" description="Low complexity" evidence="2">
    <location>
        <begin position="30"/>
        <end position="51"/>
    </location>
</feature>
<dbReference type="InterPro" id="IPR001138">
    <property type="entry name" value="Zn2Cys6_DnaBD"/>
</dbReference>
<protein>
    <recommendedName>
        <fullName evidence="3">Zn(2)-C6 fungal-type domain-containing protein</fullName>
    </recommendedName>
</protein>
<dbReference type="InterPro" id="IPR004330">
    <property type="entry name" value="FAR1_DNA_bnd_dom"/>
</dbReference>
<dbReference type="eggNOG" id="ENOG502RV4Y">
    <property type="taxonomic scope" value="Eukaryota"/>
</dbReference>
<evidence type="ECO:0000313" key="4">
    <source>
        <dbReference type="EMBL" id="EME80465.1"/>
    </source>
</evidence>
<dbReference type="InterPro" id="IPR036864">
    <property type="entry name" value="Zn2-C6_fun-type_DNA-bd_sf"/>
</dbReference>
<dbReference type="PANTHER" id="PTHR47718">
    <property type="entry name" value="OS01G0519700 PROTEIN"/>
    <property type="match status" value="1"/>
</dbReference>
<dbReference type="HOGENOM" id="CLU_370461_0_0_1"/>
<proteinExistence type="predicted"/>
<organism evidence="4 5">
    <name type="scientific">Pseudocercospora fijiensis (strain CIRAD86)</name>
    <name type="common">Black leaf streak disease fungus</name>
    <name type="synonym">Mycosphaerella fijiensis</name>
    <dbReference type="NCBI Taxonomy" id="383855"/>
    <lineage>
        <taxon>Eukaryota</taxon>
        <taxon>Fungi</taxon>
        <taxon>Dikarya</taxon>
        <taxon>Ascomycota</taxon>
        <taxon>Pezizomycotina</taxon>
        <taxon>Dothideomycetes</taxon>
        <taxon>Dothideomycetidae</taxon>
        <taxon>Mycosphaerellales</taxon>
        <taxon>Mycosphaerellaceae</taxon>
        <taxon>Pseudocercospora</taxon>
    </lineage>
</organism>
<dbReference type="PROSITE" id="PS00463">
    <property type="entry name" value="ZN2_CY6_FUNGAL_1"/>
    <property type="match status" value="1"/>
</dbReference>
<evidence type="ECO:0000259" key="3">
    <source>
        <dbReference type="PROSITE" id="PS50048"/>
    </source>
</evidence>